<organism evidence="1 2">
    <name type="scientific">Coregonus suidteri</name>
    <dbReference type="NCBI Taxonomy" id="861788"/>
    <lineage>
        <taxon>Eukaryota</taxon>
        <taxon>Metazoa</taxon>
        <taxon>Chordata</taxon>
        <taxon>Craniata</taxon>
        <taxon>Vertebrata</taxon>
        <taxon>Euteleostomi</taxon>
        <taxon>Actinopterygii</taxon>
        <taxon>Neopterygii</taxon>
        <taxon>Teleostei</taxon>
        <taxon>Protacanthopterygii</taxon>
        <taxon>Salmoniformes</taxon>
        <taxon>Salmonidae</taxon>
        <taxon>Coregoninae</taxon>
        <taxon>Coregonus</taxon>
    </lineage>
</organism>
<name>A0AAN8QBM2_9TELE</name>
<proteinExistence type="predicted"/>
<dbReference type="EMBL" id="JAGTTL010000036">
    <property type="protein sequence ID" value="KAK6293736.1"/>
    <property type="molecule type" value="Genomic_DNA"/>
</dbReference>
<dbReference type="Proteomes" id="UP001356427">
    <property type="component" value="Unassembled WGS sequence"/>
</dbReference>
<keyword evidence="2" id="KW-1185">Reference proteome</keyword>
<evidence type="ECO:0000313" key="2">
    <source>
        <dbReference type="Proteomes" id="UP001356427"/>
    </source>
</evidence>
<accession>A0AAN8QBM2</accession>
<evidence type="ECO:0000313" key="1">
    <source>
        <dbReference type="EMBL" id="KAK6293736.1"/>
    </source>
</evidence>
<dbReference type="AlphaFoldDB" id="A0AAN8QBM2"/>
<reference evidence="1 2" key="1">
    <citation type="submission" date="2021-04" db="EMBL/GenBank/DDBJ databases">
        <authorList>
            <person name="De Guttry C."/>
            <person name="Zahm M."/>
            <person name="Klopp C."/>
            <person name="Cabau C."/>
            <person name="Louis A."/>
            <person name="Berthelot C."/>
            <person name="Parey E."/>
            <person name="Roest Crollius H."/>
            <person name="Montfort J."/>
            <person name="Robinson-Rechavi M."/>
            <person name="Bucao C."/>
            <person name="Bouchez O."/>
            <person name="Gislard M."/>
            <person name="Lluch J."/>
            <person name="Milhes M."/>
            <person name="Lampietro C."/>
            <person name="Lopez Roques C."/>
            <person name="Donnadieu C."/>
            <person name="Braasch I."/>
            <person name="Desvignes T."/>
            <person name="Postlethwait J."/>
            <person name="Bobe J."/>
            <person name="Wedekind C."/>
            <person name="Guiguen Y."/>
        </authorList>
    </citation>
    <scope>NUCLEOTIDE SEQUENCE [LARGE SCALE GENOMIC DNA]</scope>
    <source>
        <strain evidence="1">Cs_M1</strain>
        <tissue evidence="1">Blood</tissue>
    </source>
</reference>
<comment type="caution">
    <text evidence="1">The sequence shown here is derived from an EMBL/GenBank/DDBJ whole genome shotgun (WGS) entry which is preliminary data.</text>
</comment>
<sequence>MISPAGPGVGLSSRCESDVIRVEAGHRDDIIISRVFHRDLKVWLSKEGSPSCRITRPSFSNEISIGKVELSGFKKRFHFTNAL</sequence>
<protein>
    <submittedName>
        <fullName evidence="1">Uncharacterized protein</fullName>
    </submittedName>
</protein>
<gene>
    <name evidence="1" type="ORF">J4Q44_G00360620</name>
</gene>